<dbReference type="InterPro" id="IPR051964">
    <property type="entry name" value="Chaperone_stress_response"/>
</dbReference>
<dbReference type="PANTHER" id="PTHR44029:SF1">
    <property type="entry name" value="DNAJ HOMOLOG SUBFAMILY C MEMBER 21"/>
    <property type="match status" value="1"/>
</dbReference>
<proteinExistence type="predicted"/>
<dbReference type="PANTHER" id="PTHR44029">
    <property type="entry name" value="DNAJ HOMOLOG SUBFAMILY C MEMBER 21"/>
    <property type="match status" value="1"/>
</dbReference>
<name>A0ABP1DN94_9APHY</name>
<dbReference type="EMBL" id="OZ037948">
    <property type="protein sequence ID" value="CAL1709230.1"/>
    <property type="molecule type" value="Genomic_DNA"/>
</dbReference>
<gene>
    <name evidence="2" type="ORF">GFSPODELE1_LOCUS7247</name>
</gene>
<sequence>MPGYFQPDPPRPRAPKSSDLVPEDILVGLDYLPTSGARGYVPKDLLYFFVPIVNNQFGTNMWGDEPKSFVTIYREVFTLIAQDELRHGKGKTSLPSFGQFSTPWVSRRNRGAVKCFYDVWKNFSTTKNFSCFEIVTLNSNAPREERRYVNAINKKFKTDLIRLYNERVSMGFITVHSNSPNSFRTLILVMSAAIRVSVSLVTDNECLIEQRGCIFKHLAPMFI</sequence>
<organism evidence="2 3">
    <name type="scientific">Somion occarium</name>
    <dbReference type="NCBI Taxonomy" id="3059160"/>
    <lineage>
        <taxon>Eukaryota</taxon>
        <taxon>Fungi</taxon>
        <taxon>Dikarya</taxon>
        <taxon>Basidiomycota</taxon>
        <taxon>Agaricomycotina</taxon>
        <taxon>Agaricomycetes</taxon>
        <taxon>Polyporales</taxon>
        <taxon>Cerrenaceae</taxon>
        <taxon>Somion</taxon>
    </lineage>
</organism>
<protein>
    <recommendedName>
        <fullName evidence="1">Zuotin-like zuotin homology domain-containing protein</fullName>
    </recommendedName>
</protein>
<dbReference type="Pfam" id="PF21884">
    <property type="entry name" value="ZUO1-like_ZHD"/>
    <property type="match status" value="1"/>
</dbReference>
<evidence type="ECO:0000313" key="3">
    <source>
        <dbReference type="Proteomes" id="UP001497453"/>
    </source>
</evidence>
<accession>A0ABP1DN94</accession>
<evidence type="ECO:0000313" key="2">
    <source>
        <dbReference type="EMBL" id="CAL1709230.1"/>
    </source>
</evidence>
<evidence type="ECO:0000259" key="1">
    <source>
        <dbReference type="Pfam" id="PF21884"/>
    </source>
</evidence>
<dbReference type="InterPro" id="IPR054076">
    <property type="entry name" value="ZUO1-like_ZHD"/>
</dbReference>
<feature type="domain" description="Zuotin-like zuotin homology" evidence="1">
    <location>
        <begin position="76"/>
        <end position="168"/>
    </location>
</feature>
<dbReference type="Proteomes" id="UP001497453">
    <property type="component" value="Chromosome 5"/>
</dbReference>
<keyword evidence="3" id="KW-1185">Reference proteome</keyword>
<reference evidence="3" key="1">
    <citation type="submission" date="2024-04" db="EMBL/GenBank/DDBJ databases">
        <authorList>
            <person name="Shaw F."/>
            <person name="Minotto A."/>
        </authorList>
    </citation>
    <scope>NUCLEOTIDE SEQUENCE [LARGE SCALE GENOMIC DNA]</scope>
</reference>